<dbReference type="AlphaFoldDB" id="A0A090YCR3"/>
<evidence type="ECO:0000256" key="3">
    <source>
        <dbReference type="ARBA" id="ARBA00023125"/>
    </source>
</evidence>
<dbReference type="InterPro" id="IPR009061">
    <property type="entry name" value="DNA-bd_dom_put_sf"/>
</dbReference>
<sequence>MKYYTIGKFANLIGKTTQTLRNWDKAGTFKPHHVTESGYRYYSQEQLNHFLGLKNDIQLKKMVIGYCRVSSHKQIVLIGYECSTVITCIS</sequence>
<dbReference type="PROSITE" id="PS50937">
    <property type="entry name" value="HTH_MERR_2"/>
    <property type="match status" value="1"/>
</dbReference>
<dbReference type="GO" id="GO:0003700">
    <property type="term" value="F:DNA-binding transcription factor activity"/>
    <property type="evidence" value="ECO:0007669"/>
    <property type="project" value="InterPro"/>
</dbReference>
<accession>A0A090YCR3</accession>
<dbReference type="SUPFAM" id="SSF46955">
    <property type="entry name" value="Putative DNA-binding domain"/>
    <property type="match status" value="1"/>
</dbReference>
<dbReference type="GO" id="GO:0000150">
    <property type="term" value="F:DNA strand exchange activity"/>
    <property type="evidence" value="ECO:0007669"/>
    <property type="project" value="InterPro"/>
</dbReference>
<dbReference type="Proteomes" id="UP000029389">
    <property type="component" value="Unassembled WGS sequence"/>
</dbReference>
<keyword evidence="1" id="KW-0678">Repressor</keyword>
<dbReference type="SMART" id="SM00422">
    <property type="entry name" value="HTH_MERR"/>
    <property type="match status" value="1"/>
</dbReference>
<evidence type="ECO:0000259" key="6">
    <source>
        <dbReference type="PROSITE" id="PS50937"/>
    </source>
</evidence>
<dbReference type="Gene3D" id="1.10.1660.10">
    <property type="match status" value="1"/>
</dbReference>
<evidence type="ECO:0000313" key="8">
    <source>
        <dbReference type="Proteomes" id="UP000029389"/>
    </source>
</evidence>
<dbReference type="PANTHER" id="PTHR30204:SF69">
    <property type="entry name" value="MERR-FAMILY TRANSCRIPTIONAL REGULATOR"/>
    <property type="match status" value="1"/>
</dbReference>
<reference evidence="7 8" key="1">
    <citation type="submission" date="2014-04" db="EMBL/GenBank/DDBJ databases">
        <authorList>
            <person name="Bishop-Lilly K.A."/>
            <person name="Broomall S.M."/>
            <person name="Chain P.S."/>
            <person name="Chertkov O."/>
            <person name="Coyne S.R."/>
            <person name="Daligault H.E."/>
            <person name="Davenport K.W."/>
            <person name="Erkkila T."/>
            <person name="Frey K.G."/>
            <person name="Gibbons H.S."/>
            <person name="Gu W."/>
            <person name="Jaissle J."/>
            <person name="Johnson S.L."/>
            <person name="Koroleva G.I."/>
            <person name="Ladner J.T."/>
            <person name="Lo C.-C."/>
            <person name="Minogue T.D."/>
            <person name="Munk C."/>
            <person name="Palacios G.F."/>
            <person name="Redden C.L."/>
            <person name="Rosenzweig C.N."/>
            <person name="Scholz M.B."/>
            <person name="Teshima H."/>
            <person name="Xu Y."/>
        </authorList>
    </citation>
    <scope>NUCLEOTIDE SEQUENCE [LARGE SCALE GENOMIC DNA]</scope>
    <source>
        <strain evidence="7 8">BHP</strain>
    </source>
</reference>
<name>A0A090YCR3_9BACI</name>
<comment type="caution">
    <text evidence="7">The sequence shown here is derived from an EMBL/GenBank/DDBJ whole genome shotgun (WGS) entry which is preliminary data.</text>
</comment>
<evidence type="ECO:0000256" key="5">
    <source>
        <dbReference type="PROSITE-ProRule" id="PRU10137"/>
    </source>
</evidence>
<dbReference type="InterPro" id="IPR006118">
    <property type="entry name" value="Recombinase_CS"/>
</dbReference>
<dbReference type="InterPro" id="IPR047057">
    <property type="entry name" value="MerR_fam"/>
</dbReference>
<dbReference type="PANTHER" id="PTHR30204">
    <property type="entry name" value="REDOX-CYCLING DRUG-SENSING TRANSCRIPTIONAL ACTIVATOR SOXR"/>
    <property type="match status" value="1"/>
</dbReference>
<evidence type="ECO:0000256" key="4">
    <source>
        <dbReference type="ARBA" id="ARBA00023163"/>
    </source>
</evidence>
<dbReference type="PROSITE" id="PS00397">
    <property type="entry name" value="RECOMBINASES_1"/>
    <property type="match status" value="1"/>
</dbReference>
<dbReference type="GO" id="GO:0003677">
    <property type="term" value="F:DNA binding"/>
    <property type="evidence" value="ECO:0007669"/>
    <property type="project" value="UniProtKB-KW"/>
</dbReference>
<protein>
    <submittedName>
        <fullName evidence="7">MerR regulatory family protein</fullName>
    </submittedName>
</protein>
<dbReference type="InterPro" id="IPR000551">
    <property type="entry name" value="MerR-type_HTH_dom"/>
</dbReference>
<evidence type="ECO:0000313" key="7">
    <source>
        <dbReference type="EMBL" id="KFM95627.1"/>
    </source>
</evidence>
<feature type="active site" description="O-(5'-phospho-DNA)-serine intermediate" evidence="5">
    <location>
        <position position="70"/>
    </location>
</feature>
<evidence type="ECO:0000256" key="1">
    <source>
        <dbReference type="ARBA" id="ARBA00022491"/>
    </source>
</evidence>
<dbReference type="Pfam" id="PF13411">
    <property type="entry name" value="MerR_1"/>
    <property type="match status" value="1"/>
</dbReference>
<keyword evidence="4" id="KW-0804">Transcription</keyword>
<feature type="domain" description="HTH merR-type" evidence="6">
    <location>
        <begin position="3"/>
        <end position="54"/>
    </location>
</feature>
<dbReference type="EMBL" id="JMQC01000009">
    <property type="protein sequence ID" value="KFM95627.1"/>
    <property type="molecule type" value="Genomic_DNA"/>
</dbReference>
<gene>
    <name evidence="7" type="ORF">DJ93_5611</name>
</gene>
<keyword evidence="3" id="KW-0238">DNA-binding</keyword>
<proteinExistence type="predicted"/>
<keyword evidence="2" id="KW-0805">Transcription regulation</keyword>
<organism evidence="7 8">
    <name type="scientific">Bacillus clarus</name>
    <dbReference type="NCBI Taxonomy" id="2338372"/>
    <lineage>
        <taxon>Bacteria</taxon>
        <taxon>Bacillati</taxon>
        <taxon>Bacillota</taxon>
        <taxon>Bacilli</taxon>
        <taxon>Bacillales</taxon>
        <taxon>Bacillaceae</taxon>
        <taxon>Bacillus</taxon>
        <taxon>Bacillus cereus group</taxon>
    </lineage>
</organism>
<evidence type="ECO:0000256" key="2">
    <source>
        <dbReference type="ARBA" id="ARBA00023015"/>
    </source>
</evidence>